<dbReference type="InterPro" id="IPR011979">
    <property type="entry name" value="Antitox_Xre"/>
</dbReference>
<accession>A0ABU1VWK7</accession>
<comment type="caution">
    <text evidence="3">The sequence shown here is derived from an EMBL/GenBank/DDBJ whole genome shotgun (WGS) entry which is preliminary data.</text>
</comment>
<dbReference type="InterPro" id="IPR024467">
    <property type="entry name" value="Xre/MbcA/ParS-like_toxin-bd"/>
</dbReference>
<evidence type="ECO:0000259" key="2">
    <source>
        <dbReference type="Pfam" id="PF20432"/>
    </source>
</evidence>
<dbReference type="EMBL" id="JAVDWR010000002">
    <property type="protein sequence ID" value="MDR7120110.1"/>
    <property type="molecule type" value="Genomic_DNA"/>
</dbReference>
<dbReference type="InterPro" id="IPR046847">
    <property type="entry name" value="Xre-like_HTH"/>
</dbReference>
<feature type="domain" description="Antitoxin Xre/MbcA/ParS-like toxin-binding" evidence="1">
    <location>
        <begin position="99"/>
        <end position="149"/>
    </location>
</feature>
<dbReference type="NCBIfam" id="TIGR02293">
    <property type="entry name" value="TAS_TIGR02293"/>
    <property type="match status" value="1"/>
</dbReference>
<protein>
    <submittedName>
        <fullName evidence="3">Toxin-antitoxin system antitoxin component (TIGR02293 family)</fullName>
    </submittedName>
</protein>
<dbReference type="Pfam" id="PF20432">
    <property type="entry name" value="Xre-like-HTH"/>
    <property type="match status" value="1"/>
</dbReference>
<dbReference type="Pfam" id="PF09722">
    <property type="entry name" value="Xre_MbcA_ParS_C"/>
    <property type="match status" value="1"/>
</dbReference>
<dbReference type="Proteomes" id="UP001257909">
    <property type="component" value="Unassembled WGS sequence"/>
</dbReference>
<name>A0ABU1VWK7_9GAMM</name>
<sequence>MTIGTAYKPKANTTKPAGLLAALSLPKQPIDAHLKILAGFSSDIVTRLSKETQIDEMTICQWVGISRATYHRKNKEDKKSFSVEQSGKLYMFAKALDSALQLFNGDMPAAVQWLKSPARALGGERPLNMLSTPTGAEAVIDLIGRIEHGVIS</sequence>
<organism evidence="3 4">
    <name type="scientific">Rheinheimera soli</name>
    <dbReference type="NCBI Taxonomy" id="443616"/>
    <lineage>
        <taxon>Bacteria</taxon>
        <taxon>Pseudomonadati</taxon>
        <taxon>Pseudomonadota</taxon>
        <taxon>Gammaproteobacteria</taxon>
        <taxon>Chromatiales</taxon>
        <taxon>Chromatiaceae</taxon>
        <taxon>Rheinheimera</taxon>
    </lineage>
</organism>
<evidence type="ECO:0000313" key="3">
    <source>
        <dbReference type="EMBL" id="MDR7120110.1"/>
    </source>
</evidence>
<reference evidence="3 4" key="1">
    <citation type="submission" date="2023-07" db="EMBL/GenBank/DDBJ databases">
        <title>Sorghum-associated microbial communities from plants grown in Nebraska, USA.</title>
        <authorList>
            <person name="Schachtman D."/>
        </authorList>
    </citation>
    <scope>NUCLEOTIDE SEQUENCE [LARGE SCALE GENOMIC DNA]</scope>
    <source>
        <strain evidence="3 4">4138</strain>
    </source>
</reference>
<dbReference type="RefSeq" id="WP_310275250.1">
    <property type="nucleotide sequence ID" value="NZ_JAVDWR010000002.1"/>
</dbReference>
<keyword evidence="4" id="KW-1185">Reference proteome</keyword>
<evidence type="ECO:0000313" key="4">
    <source>
        <dbReference type="Proteomes" id="UP001257909"/>
    </source>
</evidence>
<feature type="domain" description="Antitoxin Xre-like helix-turn-helix" evidence="2">
    <location>
        <begin position="32"/>
        <end position="93"/>
    </location>
</feature>
<proteinExistence type="predicted"/>
<gene>
    <name evidence="3" type="ORF">J2W69_001039</name>
</gene>
<evidence type="ECO:0000259" key="1">
    <source>
        <dbReference type="Pfam" id="PF09722"/>
    </source>
</evidence>